<keyword evidence="2" id="KW-1185">Reference proteome</keyword>
<accession>A0ABN8YFI0</accession>
<reference evidence="1" key="1">
    <citation type="submission" date="2023-04" db="EMBL/GenBank/DDBJ databases">
        <authorList>
            <consortium name="ELIXIR-Norway"/>
        </authorList>
    </citation>
    <scope>NUCLEOTIDE SEQUENCE [LARGE SCALE GENOMIC DNA]</scope>
</reference>
<proteinExistence type="predicted"/>
<organism evidence="1 2">
    <name type="scientific">Rangifer tarandus platyrhynchus</name>
    <name type="common">Svalbard reindeer</name>
    <dbReference type="NCBI Taxonomy" id="3082113"/>
    <lineage>
        <taxon>Eukaryota</taxon>
        <taxon>Metazoa</taxon>
        <taxon>Chordata</taxon>
        <taxon>Craniata</taxon>
        <taxon>Vertebrata</taxon>
        <taxon>Euteleostomi</taxon>
        <taxon>Mammalia</taxon>
        <taxon>Eutheria</taxon>
        <taxon>Laurasiatheria</taxon>
        <taxon>Artiodactyla</taxon>
        <taxon>Ruminantia</taxon>
        <taxon>Pecora</taxon>
        <taxon>Cervidae</taxon>
        <taxon>Odocoileinae</taxon>
        <taxon>Rangifer</taxon>
    </lineage>
</organism>
<name>A0ABN8YFI0_RANTA</name>
<evidence type="ECO:0000313" key="2">
    <source>
        <dbReference type="Proteomes" id="UP001176941"/>
    </source>
</evidence>
<dbReference type="EMBL" id="OX459955">
    <property type="protein sequence ID" value="CAI9159306.1"/>
    <property type="molecule type" value="Genomic_DNA"/>
</dbReference>
<evidence type="ECO:0000313" key="1">
    <source>
        <dbReference type="EMBL" id="CAI9159306.1"/>
    </source>
</evidence>
<gene>
    <name evidence="1" type="ORF">MRATA1EN1_LOCUS8268</name>
</gene>
<protein>
    <submittedName>
        <fullName evidence="1">Uncharacterized protein</fullName>
    </submittedName>
</protein>
<sequence>MREAAAPSTLEESSVAEMNVATFLPKHPEATVKLPASIGLTVGVQLLRKRGNSVLHPWPSETSGEKTVDPFFSQEEGAVSTVMLGELYREKSILEPASDP</sequence>
<dbReference type="Proteomes" id="UP001176941">
    <property type="component" value="Chromosome 19"/>
</dbReference>